<dbReference type="EC" id="2.1.1.-" evidence="5"/>
<evidence type="ECO:0000256" key="1">
    <source>
        <dbReference type="ARBA" id="ARBA00022691"/>
    </source>
</evidence>
<dbReference type="AlphaFoldDB" id="A0AB39QBL4"/>
<dbReference type="InterPro" id="IPR023370">
    <property type="entry name" value="TrmO-like_N"/>
</dbReference>
<dbReference type="InterPro" id="IPR036414">
    <property type="entry name" value="YaeB_N_sf"/>
</dbReference>
<gene>
    <name evidence="5" type="ORF">AB5J49_47075</name>
</gene>
<proteinExistence type="inferred from homology"/>
<keyword evidence="1" id="KW-0949">S-adenosyl-L-methionine</keyword>
<evidence type="ECO:0000256" key="3">
    <source>
        <dbReference type="SAM" id="MobiDB-lite"/>
    </source>
</evidence>
<keyword evidence="5" id="KW-0489">Methyltransferase</keyword>
<feature type="region of interest" description="Disordered" evidence="3">
    <location>
        <begin position="1"/>
        <end position="71"/>
    </location>
</feature>
<protein>
    <submittedName>
        <fullName evidence="5">TrmO family methyltransferase</fullName>
        <ecNumber evidence="5">2.1.1.-</ecNumber>
    </submittedName>
</protein>
<keyword evidence="5" id="KW-0808">Transferase</keyword>
<feature type="compositionally biased region" description="Basic residues" evidence="3">
    <location>
        <begin position="33"/>
        <end position="44"/>
    </location>
</feature>
<evidence type="ECO:0000256" key="2">
    <source>
        <dbReference type="ARBA" id="ARBA00033753"/>
    </source>
</evidence>
<reference evidence="5" key="1">
    <citation type="submission" date="2024-07" db="EMBL/GenBank/DDBJ databases">
        <authorList>
            <person name="Yu S.T."/>
        </authorList>
    </citation>
    <scope>NUCLEOTIDE SEQUENCE</scope>
    <source>
        <strain evidence="5">R28</strain>
    </source>
</reference>
<feature type="domain" description="TsaA-like" evidence="4">
    <location>
        <begin position="1"/>
        <end position="118"/>
    </location>
</feature>
<feature type="compositionally biased region" description="Low complexity" evidence="3">
    <location>
        <begin position="45"/>
        <end position="61"/>
    </location>
</feature>
<evidence type="ECO:0000313" key="5">
    <source>
        <dbReference type="EMBL" id="XDQ40285.1"/>
    </source>
</evidence>
<dbReference type="Pfam" id="PF01980">
    <property type="entry name" value="TrmO_N"/>
    <property type="match status" value="1"/>
</dbReference>
<dbReference type="EMBL" id="CP163439">
    <property type="protein sequence ID" value="XDQ40285.1"/>
    <property type="molecule type" value="Genomic_DNA"/>
</dbReference>
<comment type="similarity">
    <text evidence="2">Belongs to the tRNA methyltransferase O family.</text>
</comment>
<name>A0AB39QBL4_9ACTN</name>
<dbReference type="RefSeq" id="WP_369174992.1">
    <property type="nucleotide sequence ID" value="NZ_CP163439.1"/>
</dbReference>
<organism evidence="5">
    <name type="scientific">Streptomyces sp. R28</name>
    <dbReference type="NCBI Taxonomy" id="3238628"/>
    <lineage>
        <taxon>Bacteria</taxon>
        <taxon>Bacillati</taxon>
        <taxon>Actinomycetota</taxon>
        <taxon>Actinomycetes</taxon>
        <taxon>Kitasatosporales</taxon>
        <taxon>Streptomycetaceae</taxon>
        <taxon>Streptomyces</taxon>
    </lineage>
</organism>
<feature type="region of interest" description="Disordered" evidence="3">
    <location>
        <begin position="139"/>
        <end position="159"/>
    </location>
</feature>
<evidence type="ECO:0000259" key="4">
    <source>
        <dbReference type="PROSITE" id="PS51668"/>
    </source>
</evidence>
<feature type="compositionally biased region" description="Pro residues" evidence="3">
    <location>
        <begin position="150"/>
        <end position="159"/>
    </location>
</feature>
<dbReference type="Gene3D" id="2.40.30.70">
    <property type="entry name" value="YaeB-like"/>
    <property type="match status" value="1"/>
</dbReference>
<feature type="compositionally biased region" description="Polar residues" evidence="3">
    <location>
        <begin position="1"/>
        <end position="19"/>
    </location>
</feature>
<accession>A0AB39QBL4</accession>
<dbReference type="PROSITE" id="PS51668">
    <property type="entry name" value="TSAA_2"/>
    <property type="match status" value="1"/>
</dbReference>
<dbReference type="InterPro" id="IPR036413">
    <property type="entry name" value="YaeB-like_sf"/>
</dbReference>
<dbReference type="GO" id="GO:0008168">
    <property type="term" value="F:methyltransferase activity"/>
    <property type="evidence" value="ECO:0007669"/>
    <property type="project" value="UniProtKB-KW"/>
</dbReference>
<dbReference type="GO" id="GO:0032259">
    <property type="term" value="P:methylation"/>
    <property type="evidence" value="ECO:0007669"/>
    <property type="project" value="UniProtKB-KW"/>
</dbReference>
<dbReference type="SUPFAM" id="SSF118196">
    <property type="entry name" value="YaeB-like"/>
    <property type="match status" value="1"/>
</dbReference>
<sequence length="159" mass="17448">MKSRPVSNSPVGNGLSNGLPTAKYPPADLARDRIRRPSSSRPHRPTISLSSASEATSGTGTKWFAHQNHRRPNQLATSFPRLLKLDGLDLHVTDLDAVDGTPLYDLAPYFKEMGPRGEIHEPEWPGEMLKDYWATTWRSPASPTGMAAPPKKPPTTLPT</sequence>